<keyword evidence="2" id="KW-0472">Membrane</keyword>
<dbReference type="PROSITE" id="PS50234">
    <property type="entry name" value="VWFA"/>
    <property type="match status" value="1"/>
</dbReference>
<gene>
    <name evidence="4" type="ORF">MBAV_001027</name>
</gene>
<dbReference type="Proteomes" id="UP000033423">
    <property type="component" value="Unassembled WGS sequence"/>
</dbReference>
<dbReference type="Gene3D" id="3.40.50.410">
    <property type="entry name" value="von Willebrand factor, type A domain"/>
    <property type="match status" value="1"/>
</dbReference>
<protein>
    <submittedName>
        <fullName evidence="4">VWFA-like domain-containing protein</fullName>
    </submittedName>
</protein>
<evidence type="ECO:0000313" key="4">
    <source>
        <dbReference type="EMBL" id="KJU86779.1"/>
    </source>
</evidence>
<dbReference type="InterPro" id="IPR036465">
    <property type="entry name" value="vWFA_dom_sf"/>
</dbReference>
<dbReference type="InterPro" id="IPR002035">
    <property type="entry name" value="VWF_A"/>
</dbReference>
<proteinExistence type="predicted"/>
<keyword evidence="2" id="KW-1133">Transmembrane helix</keyword>
<feature type="domain" description="VWFA" evidence="3">
    <location>
        <begin position="1"/>
        <end position="169"/>
    </location>
</feature>
<keyword evidence="1" id="KW-0175">Coiled coil</keyword>
<dbReference type="SUPFAM" id="SSF53300">
    <property type="entry name" value="vWA-like"/>
    <property type="match status" value="1"/>
</dbReference>
<feature type="transmembrane region" description="Helical" evidence="2">
    <location>
        <begin position="241"/>
        <end position="264"/>
    </location>
</feature>
<dbReference type="PANTHER" id="PTHR45737:SF5">
    <property type="entry name" value="POLY [ADP-RIBOSE] POLYMERASE-RELATED"/>
    <property type="match status" value="1"/>
</dbReference>
<dbReference type="SMART" id="SM00327">
    <property type="entry name" value="VWA"/>
    <property type="match status" value="1"/>
</dbReference>
<reference evidence="4 5" key="1">
    <citation type="submission" date="2015-02" db="EMBL/GenBank/DDBJ databases">
        <title>Single-cell genomics of uncultivated deep-branching MTB reveals a conserved set of magnetosome genes.</title>
        <authorList>
            <person name="Kolinko S."/>
            <person name="Richter M."/>
            <person name="Glockner F.O."/>
            <person name="Brachmann A."/>
            <person name="Schuler D."/>
        </authorList>
    </citation>
    <scope>NUCLEOTIDE SEQUENCE [LARGE SCALE GENOMIC DNA]</scope>
    <source>
        <strain evidence="4">TM-1</strain>
    </source>
</reference>
<keyword evidence="2" id="KW-0812">Transmembrane</keyword>
<dbReference type="PATRIC" id="fig|29290.4.peg.1331"/>
<organism evidence="4 5">
    <name type="scientific">Candidatus Magnetobacterium bavaricum</name>
    <dbReference type="NCBI Taxonomy" id="29290"/>
    <lineage>
        <taxon>Bacteria</taxon>
        <taxon>Pseudomonadati</taxon>
        <taxon>Nitrospirota</taxon>
        <taxon>Thermodesulfovibrionia</taxon>
        <taxon>Thermodesulfovibrionales</taxon>
        <taxon>Candidatus Magnetobacteriaceae</taxon>
        <taxon>Candidatus Magnetobacterium</taxon>
    </lineage>
</organism>
<evidence type="ECO:0000313" key="5">
    <source>
        <dbReference type="Proteomes" id="UP000033423"/>
    </source>
</evidence>
<feature type="coiled-coil region" evidence="1">
    <location>
        <begin position="637"/>
        <end position="664"/>
    </location>
</feature>
<dbReference type="CDD" id="cd00198">
    <property type="entry name" value="vWFA"/>
    <property type="match status" value="1"/>
</dbReference>
<evidence type="ECO:0000256" key="2">
    <source>
        <dbReference type="SAM" id="Phobius"/>
    </source>
</evidence>
<dbReference type="Pfam" id="PF00092">
    <property type="entry name" value="VWA"/>
    <property type="match status" value="1"/>
</dbReference>
<dbReference type="PANTHER" id="PTHR45737">
    <property type="entry name" value="VON WILLEBRAND FACTOR A DOMAIN-CONTAINING PROTEIN 5A"/>
    <property type="match status" value="1"/>
</dbReference>
<evidence type="ECO:0000259" key="3">
    <source>
        <dbReference type="PROSITE" id="PS50234"/>
    </source>
</evidence>
<dbReference type="AlphaFoldDB" id="A0A0F3GXW1"/>
<accession>A0A0F3GXW1</accession>
<evidence type="ECO:0000256" key="1">
    <source>
        <dbReference type="SAM" id="Coils"/>
    </source>
</evidence>
<keyword evidence="5" id="KW-1185">Reference proteome</keyword>
<comment type="caution">
    <text evidence="4">The sequence shown here is derived from an EMBL/GenBank/DDBJ whole genome shotgun (WGS) entry which is preliminary data.</text>
</comment>
<dbReference type="EMBL" id="LACI01000459">
    <property type="protein sequence ID" value="KJU86779.1"/>
    <property type="molecule type" value="Genomic_DNA"/>
</dbReference>
<sequence length="918" mass="100292">MILAVDVSGSMSGVAMSDIKKYLSNLIHQLSDDNHIMLLTFGDEIKNVVSFTQNRDLIYSQLDGLKAVEKKTILYQAIIDGIKAASGAPTSRTAILVITDGKDEHSHLNEQDVLNTVESSYIPIYTITLGKYKHVDAIKKISNVSGGYFLLSPNHNEIVQLGKIISDAVDLKYIVDFDLALPQGKHTGVVHFNHMGKELTAQKEFSVSPTAITIPPTATNVTRTTPTVELVSQAKWSDNRLMIVLLLLLGLSALCNVLLVLGMLRRPKLSLPTNVATTIDDIKRQIDAIGGKVSQERPQVPFEEIVHKLNDAGSKITTLTAEVRDLPKDDVSPLLGRIERELSKMATATGMVSERMAAVDTGIQGIVKDLITTSNKLPAVGTSIAEMLQQGIKGLSKEIAAVKDGISGDKSDSLERLSKKLDEIETFIAKTNDVASQKTDAGLKELSRLLQRPADTSMTQKLEALLVDIAREVAQLKATPVVVQGADGRIDSKIDSMVVSFKAITGRLDEIETFIAKTNDVASQKTDAGLKELARLLQRAPEWILAYTSTVQKLEAGLRNIAGEVRQLKDRPSVQGADGNNIDGMKASFKVISGRLDEIETFIAKTNSILKKQTQEGLSGLSTALGSSLSASMSTMLAAVQGRLQELEVAIETIARDLTQLRDNPPVMWPDNIKGSFDVISNRLDEIEAFIADTNNTMRQRSEERLLEFTQTIQSSIDTSVSEKMAVGIRNLNDELVSLRERLSDMPMDNIVRETHSSLDKFQGSLTEKLEVAIRGLYDELTLVKGKLPDMAIVSELGMKLELLSQQSSKVFSNTVDAVSEKTAVLSHDLGASLQTIAGTIDGIEDIIRNVSYNLSDDDNTGSVKAQIMAIRETMSDIIRFLLLVSDDDNTGSVKAQIMAIRETMSDIIRFLLLLSQR</sequence>
<name>A0A0F3GXW1_9BACT</name>